<organism evidence="2 3">
    <name type="scientific">Panicum virgatum</name>
    <name type="common">Blackwell switchgrass</name>
    <dbReference type="NCBI Taxonomy" id="38727"/>
    <lineage>
        <taxon>Eukaryota</taxon>
        <taxon>Viridiplantae</taxon>
        <taxon>Streptophyta</taxon>
        <taxon>Embryophyta</taxon>
        <taxon>Tracheophyta</taxon>
        <taxon>Spermatophyta</taxon>
        <taxon>Magnoliopsida</taxon>
        <taxon>Liliopsida</taxon>
        <taxon>Poales</taxon>
        <taxon>Poaceae</taxon>
        <taxon>PACMAD clade</taxon>
        <taxon>Panicoideae</taxon>
        <taxon>Panicodae</taxon>
        <taxon>Paniceae</taxon>
        <taxon>Panicinae</taxon>
        <taxon>Panicum</taxon>
        <taxon>Panicum sect. Hiantes</taxon>
    </lineage>
</organism>
<comment type="caution">
    <text evidence="2">The sequence shown here is derived from an EMBL/GenBank/DDBJ whole genome shotgun (WGS) entry which is preliminary data.</text>
</comment>
<dbReference type="Proteomes" id="UP000823388">
    <property type="component" value="Chromosome 1K"/>
</dbReference>
<evidence type="ECO:0000256" key="1">
    <source>
        <dbReference type="SAM" id="MobiDB-lite"/>
    </source>
</evidence>
<keyword evidence="3" id="KW-1185">Reference proteome</keyword>
<dbReference type="EMBL" id="CM029037">
    <property type="protein sequence ID" value="KAG2660529.1"/>
    <property type="molecule type" value="Genomic_DNA"/>
</dbReference>
<protein>
    <submittedName>
        <fullName evidence="2">Uncharacterized protein</fullName>
    </submittedName>
</protein>
<feature type="compositionally biased region" description="Basic residues" evidence="1">
    <location>
        <begin position="1"/>
        <end position="12"/>
    </location>
</feature>
<proteinExistence type="predicted"/>
<evidence type="ECO:0000313" key="3">
    <source>
        <dbReference type="Proteomes" id="UP000823388"/>
    </source>
</evidence>
<evidence type="ECO:0000313" key="2">
    <source>
        <dbReference type="EMBL" id="KAG2660529.1"/>
    </source>
</evidence>
<accession>A0A8T0XZ69</accession>
<feature type="region of interest" description="Disordered" evidence="1">
    <location>
        <begin position="119"/>
        <end position="149"/>
    </location>
</feature>
<dbReference type="AlphaFoldDB" id="A0A8T0XZ69"/>
<feature type="compositionally biased region" description="Polar residues" evidence="1">
    <location>
        <begin position="75"/>
        <end position="85"/>
    </location>
</feature>
<feature type="region of interest" description="Disordered" evidence="1">
    <location>
        <begin position="1"/>
        <end position="106"/>
    </location>
</feature>
<name>A0A8T0XZ69_PANVG</name>
<sequence length="149" mass="16179">MDPSGRRRRSKGTRAEVAGGEAISATPTAPPKPKGVVVPIEPATSASAIRPRRQSALSLRHNPGEAKARARPPFSVSTRPRTTVSARRRYKYLPGPPPPTPTSHARRVLTAKPIAFVRPARHCSEAPRIGSSPRRPSIDHQPVRMRARA</sequence>
<gene>
    <name evidence="2" type="ORF">PVAP13_1KG447200</name>
</gene>
<reference evidence="2" key="1">
    <citation type="submission" date="2020-05" db="EMBL/GenBank/DDBJ databases">
        <title>WGS assembly of Panicum virgatum.</title>
        <authorList>
            <person name="Lovell J.T."/>
            <person name="Jenkins J."/>
            <person name="Shu S."/>
            <person name="Juenger T.E."/>
            <person name="Schmutz J."/>
        </authorList>
    </citation>
    <scope>NUCLEOTIDE SEQUENCE</scope>
    <source>
        <strain evidence="2">AP13</strain>
    </source>
</reference>